<evidence type="ECO:0000259" key="1">
    <source>
        <dbReference type="Pfam" id="PF26035"/>
    </source>
</evidence>
<reference evidence="3 4" key="1">
    <citation type="journal article" date="2013" name="ISME J.">
        <title>A metabolic model for members of the genus Tetrasphaera involved in enhanced biological phosphorus removal.</title>
        <authorList>
            <person name="Kristiansen R."/>
            <person name="Nguyen H.T.T."/>
            <person name="Saunders A.M."/>
            <person name="Nielsen J.L."/>
            <person name="Wimmer R."/>
            <person name="Le V.Q."/>
            <person name="McIlroy S.J."/>
            <person name="Petrovski S."/>
            <person name="Seviour R.J."/>
            <person name="Calteau A."/>
            <person name="Nielsen K.L."/>
            <person name="Nielsen P.H."/>
        </authorList>
    </citation>
    <scope>NUCLEOTIDE SEQUENCE [LARGE SCALE GENOMIC DNA]</scope>
    <source>
        <strain evidence="3 4">Lp2</strain>
    </source>
</reference>
<sequence>MTEPFVLVDEESLADLGRYAARARSLDPDAAVRLQAVGQVLAAWVGVLPGHGLMGDGTVLGLRTFALATAADHDVTVPVQAITDRTARGTHVLPIPPTRAFPQWGALTPPRSGWEPVGTLAAATLIEAATAGIREIGVGAGPGSGALAVADLRSRVWGRPLDAVPAVSAGVGFAAYGLGFLTPDAIVPVHRSGPWRRLACPGGYVLIR</sequence>
<name>N0DYD7_9MICO</name>
<evidence type="ECO:0000313" key="4">
    <source>
        <dbReference type="Proteomes" id="UP000013167"/>
    </source>
</evidence>
<dbReference type="Pfam" id="PF26035">
    <property type="entry name" value="DUF8010"/>
    <property type="match status" value="1"/>
</dbReference>
<dbReference type="STRING" id="1193181.BN10_1670003"/>
<dbReference type="RefSeq" id="WP_010852087.1">
    <property type="nucleotide sequence ID" value="NZ_HF570956.1"/>
</dbReference>
<accession>N0DYD7</accession>
<organism evidence="3 4">
    <name type="scientific">Phycicoccus elongatus Lp2</name>
    <dbReference type="NCBI Taxonomy" id="1193181"/>
    <lineage>
        <taxon>Bacteria</taxon>
        <taxon>Bacillati</taxon>
        <taxon>Actinomycetota</taxon>
        <taxon>Actinomycetes</taxon>
        <taxon>Micrococcales</taxon>
        <taxon>Intrasporangiaceae</taxon>
        <taxon>Phycicoccus</taxon>
    </lineage>
</organism>
<gene>
    <name evidence="3" type="ORF">BN10_1670003</name>
</gene>
<dbReference type="Proteomes" id="UP000013167">
    <property type="component" value="Unassembled WGS sequence"/>
</dbReference>
<dbReference type="eggNOG" id="ENOG5032UNB">
    <property type="taxonomic scope" value="Bacteria"/>
</dbReference>
<protein>
    <submittedName>
        <fullName evidence="3">Uncharacterized protein</fullName>
    </submittedName>
</protein>
<proteinExistence type="predicted"/>
<evidence type="ECO:0000313" key="3">
    <source>
        <dbReference type="EMBL" id="CCH69438.1"/>
    </source>
</evidence>
<feature type="domain" description="DUF8185" evidence="2">
    <location>
        <begin position="109"/>
        <end position="208"/>
    </location>
</feature>
<dbReference type="InterPro" id="IPR058498">
    <property type="entry name" value="DUF8185"/>
</dbReference>
<keyword evidence="4" id="KW-1185">Reference proteome</keyword>
<dbReference type="InterPro" id="IPR058323">
    <property type="entry name" value="DUF8010"/>
</dbReference>
<feature type="domain" description="DUF8010" evidence="1">
    <location>
        <begin position="2"/>
        <end position="99"/>
    </location>
</feature>
<dbReference type="AlphaFoldDB" id="N0DYD7"/>
<dbReference type="Pfam" id="PF26572">
    <property type="entry name" value="DUF8185"/>
    <property type="match status" value="1"/>
</dbReference>
<evidence type="ECO:0000259" key="2">
    <source>
        <dbReference type="Pfam" id="PF26572"/>
    </source>
</evidence>
<dbReference type="OrthoDB" id="4801220at2"/>
<dbReference type="HOGENOM" id="CLU_083318_0_1_11"/>
<dbReference type="EMBL" id="CAIZ01000076">
    <property type="protein sequence ID" value="CCH69438.1"/>
    <property type="molecule type" value="Genomic_DNA"/>
</dbReference>
<comment type="caution">
    <text evidence="3">The sequence shown here is derived from an EMBL/GenBank/DDBJ whole genome shotgun (WGS) entry which is preliminary data.</text>
</comment>